<evidence type="ECO:0000256" key="18">
    <source>
        <dbReference type="ARBA" id="ARBA00031041"/>
    </source>
</evidence>
<keyword evidence="9" id="KW-0812">Transmembrane</keyword>
<dbReference type="SUPFAM" id="SSF47616">
    <property type="entry name" value="GST C-terminal domain-like"/>
    <property type="match status" value="1"/>
</dbReference>
<dbReference type="GeneID" id="106073550"/>
<dbReference type="PROSITE" id="PS51354">
    <property type="entry name" value="GLUTAREDOXIN_2"/>
    <property type="match status" value="1"/>
</dbReference>
<evidence type="ECO:0000256" key="17">
    <source>
        <dbReference type="ARBA" id="ARBA00023931"/>
    </source>
</evidence>
<dbReference type="GO" id="GO:0005739">
    <property type="term" value="C:mitochondrion"/>
    <property type="evidence" value="ECO:0007669"/>
    <property type="project" value="TreeGrafter"/>
</dbReference>
<gene>
    <name evidence="22" type="primary">LOC106073550</name>
</gene>
<evidence type="ECO:0000256" key="5">
    <source>
        <dbReference type="ARBA" id="ARBA00019474"/>
    </source>
</evidence>
<dbReference type="Pfam" id="PF00462">
    <property type="entry name" value="Glutaredoxin"/>
    <property type="match status" value="1"/>
</dbReference>
<comment type="pathway">
    <text evidence="2">Lipid metabolism; prostaglandin biosynthesis.</text>
</comment>
<evidence type="ECO:0000256" key="13">
    <source>
        <dbReference type="ARBA" id="ARBA00023136"/>
    </source>
</evidence>
<organism evidence="21 22">
    <name type="scientific">Biomphalaria glabrata</name>
    <name type="common">Bloodfluke planorb</name>
    <name type="synonym">Freshwater snail</name>
    <dbReference type="NCBI Taxonomy" id="6526"/>
    <lineage>
        <taxon>Eukaryota</taxon>
        <taxon>Metazoa</taxon>
        <taxon>Spiralia</taxon>
        <taxon>Lophotrochozoa</taxon>
        <taxon>Mollusca</taxon>
        <taxon>Gastropoda</taxon>
        <taxon>Heterobranchia</taxon>
        <taxon>Euthyneura</taxon>
        <taxon>Panpulmonata</taxon>
        <taxon>Hygrophila</taxon>
        <taxon>Lymnaeoidea</taxon>
        <taxon>Planorbidae</taxon>
        <taxon>Biomphalaria</taxon>
    </lineage>
</organism>
<evidence type="ECO:0000313" key="21">
    <source>
        <dbReference type="Proteomes" id="UP001165740"/>
    </source>
</evidence>
<comment type="similarity">
    <text evidence="3">Belongs to the GST superfamily.</text>
</comment>
<dbReference type="PROSITE" id="PS00195">
    <property type="entry name" value="GLUTAREDOXIN_1"/>
    <property type="match status" value="1"/>
</dbReference>
<keyword evidence="15" id="KW-0413">Isomerase</keyword>
<keyword evidence="12" id="KW-0443">Lipid metabolism</keyword>
<comment type="subcellular location">
    <subcellularLocation>
        <location evidence="19">Endomembrane system</location>
        <topology evidence="19">Single-pass membrane protein</topology>
    </subcellularLocation>
</comment>
<evidence type="ECO:0000256" key="19">
    <source>
        <dbReference type="ARBA" id="ARBA00037847"/>
    </source>
</evidence>
<evidence type="ECO:0000256" key="9">
    <source>
        <dbReference type="ARBA" id="ARBA00022692"/>
    </source>
</evidence>
<dbReference type="InterPro" id="IPR034335">
    <property type="entry name" value="PGES2_C"/>
</dbReference>
<dbReference type="InterPro" id="IPR040079">
    <property type="entry name" value="Glutathione_S-Trfase"/>
</dbReference>
<dbReference type="PANTHER" id="PTHR12782">
    <property type="entry name" value="MICROSOMAL PROSTAGLANDIN E SYNTHASE-2"/>
    <property type="match status" value="1"/>
</dbReference>
<keyword evidence="10" id="KW-0276">Fatty acid metabolism</keyword>
<evidence type="ECO:0000256" key="11">
    <source>
        <dbReference type="ARBA" id="ARBA00022989"/>
    </source>
</evidence>
<keyword evidence="7" id="KW-0444">Lipid biosynthesis</keyword>
<evidence type="ECO:0000256" key="7">
    <source>
        <dbReference type="ARBA" id="ARBA00022516"/>
    </source>
</evidence>
<evidence type="ECO:0000256" key="16">
    <source>
        <dbReference type="ARBA" id="ARBA00023930"/>
    </source>
</evidence>
<comment type="catalytic activity">
    <reaction evidence="17">
        <text>prostaglandin H2 = prostaglandin E2</text>
        <dbReference type="Rhea" id="RHEA:12893"/>
        <dbReference type="ChEBI" id="CHEBI:57405"/>
        <dbReference type="ChEBI" id="CHEBI:606564"/>
        <dbReference type="EC" id="5.3.99.3"/>
    </reaction>
    <physiologicalReaction direction="left-to-right" evidence="17">
        <dbReference type="Rhea" id="RHEA:12894"/>
    </physiologicalReaction>
</comment>
<feature type="domain" description="GST N-terminal" evidence="20">
    <location>
        <begin position="145"/>
        <end position="228"/>
    </location>
</feature>
<evidence type="ECO:0000256" key="10">
    <source>
        <dbReference type="ARBA" id="ARBA00022832"/>
    </source>
</evidence>
<dbReference type="InterPro" id="IPR034334">
    <property type="entry name" value="PGES2"/>
</dbReference>
<dbReference type="EC" id="5.3.99.3" evidence="4"/>
<dbReference type="GO" id="GO:0001516">
    <property type="term" value="P:prostaglandin biosynthetic process"/>
    <property type="evidence" value="ECO:0007669"/>
    <property type="project" value="UniProtKB-KW"/>
</dbReference>
<dbReference type="Gene3D" id="1.20.1050.10">
    <property type="match status" value="1"/>
</dbReference>
<evidence type="ECO:0000256" key="15">
    <source>
        <dbReference type="ARBA" id="ARBA00023235"/>
    </source>
</evidence>
<proteinExistence type="inferred from homology"/>
<evidence type="ECO:0000259" key="20">
    <source>
        <dbReference type="PROSITE" id="PS50404"/>
    </source>
</evidence>
<sequence length="434" mass="50457">MAAPLLMSEKTLLLTVVNSIRRRHFSINLVNYKLNISRRQSRFISTQNQLWVHRLNASSFYGRSRSDHHDQLHYNQHDRHYHDYDYDHSEKSSKIGIVAVAAATVTCFGLFKLFWDGFKIFAQESEKPYCKPSRQVVIPTDTSGLKLTLYQYQTCPFCCKVRAALDYFGFSYDVIEVNSVTKKQLKWSDYQKVPVLVVGANAENKQEVRLKDSSVIISVLESYRQDPKASITQLNSYYPCLTEKEGRKIKYNFLNKYFIMFPITQDSKTQEERIEERQWRQWADDHLVHMLSPNAYRTVGEALQAFNYFSEVGEWEQNFTTLERYVVIYVGASVMYVMGKILKQKYKLNDDVRISLYEACNEWVKAVGKSRLFMGGDKPNLADLSVFGVLSSIEGCIAFQDVLQNTKIGPWYRRMKEAIQNHQGAKTLNRLTSN</sequence>
<keyword evidence="11" id="KW-1133">Transmembrane helix</keyword>
<dbReference type="CDD" id="cd03197">
    <property type="entry name" value="GST_C_mPGES2"/>
    <property type="match status" value="1"/>
</dbReference>
<keyword evidence="13" id="KW-0472">Membrane</keyword>
<dbReference type="Proteomes" id="UP001165740">
    <property type="component" value="Chromosome 9"/>
</dbReference>
<dbReference type="OMA" id="DYCLTEG"/>
<dbReference type="GO" id="GO:0012505">
    <property type="term" value="C:endomembrane system"/>
    <property type="evidence" value="ECO:0007669"/>
    <property type="project" value="UniProtKB-SubCell"/>
</dbReference>
<evidence type="ECO:0000256" key="14">
    <source>
        <dbReference type="ARBA" id="ARBA00023160"/>
    </source>
</evidence>
<dbReference type="InterPro" id="IPR036249">
    <property type="entry name" value="Thioredoxin-like_sf"/>
</dbReference>
<keyword evidence="14" id="KW-0275">Fatty acid biosynthesis</keyword>
<dbReference type="SFLD" id="SFLDG01182">
    <property type="entry name" value="Prostaglandin_E_synthase_like"/>
    <property type="match status" value="1"/>
</dbReference>
<accession>A0A9W3BDJ6</accession>
<evidence type="ECO:0000256" key="3">
    <source>
        <dbReference type="ARBA" id="ARBA00007409"/>
    </source>
</evidence>
<dbReference type="OrthoDB" id="423541at2759"/>
<dbReference type="InterPro" id="IPR004045">
    <property type="entry name" value="Glutathione_S-Trfase_N"/>
</dbReference>
<name>A0A9W3BDJ6_BIOGL</name>
<dbReference type="PANTHER" id="PTHR12782:SF5">
    <property type="entry name" value="PROSTAGLANDIN E SYNTHASE 2"/>
    <property type="match status" value="1"/>
</dbReference>
<keyword evidence="8" id="KW-0643">Prostaglandin biosynthesis</keyword>
<dbReference type="InterPro" id="IPR011767">
    <property type="entry name" value="GLR_AS"/>
</dbReference>
<evidence type="ECO:0000313" key="22">
    <source>
        <dbReference type="RefSeq" id="XP_055897510.1"/>
    </source>
</evidence>
<keyword evidence="21" id="KW-1185">Reference proteome</keyword>
<dbReference type="InterPro" id="IPR036282">
    <property type="entry name" value="Glutathione-S-Trfase_C_sf"/>
</dbReference>
<keyword evidence="6" id="KW-0644">Prostaglandin metabolism</keyword>
<comment type="function">
    <text evidence="1">Has a glutathione-disulfide oxidoreductase activity in the presence of NADPH and glutathione reductase. Reduces low molecular weight disulfides and proteins.</text>
</comment>
<reference evidence="22" key="1">
    <citation type="submission" date="2025-08" db="UniProtKB">
        <authorList>
            <consortium name="RefSeq"/>
        </authorList>
    </citation>
    <scope>IDENTIFICATION</scope>
</reference>
<dbReference type="SFLD" id="SFLDS00019">
    <property type="entry name" value="Glutathione_Transferase_(cytos"/>
    <property type="match status" value="1"/>
</dbReference>
<evidence type="ECO:0000256" key="6">
    <source>
        <dbReference type="ARBA" id="ARBA00022501"/>
    </source>
</evidence>
<evidence type="ECO:0000256" key="2">
    <source>
        <dbReference type="ARBA" id="ARBA00004702"/>
    </source>
</evidence>
<evidence type="ECO:0000256" key="8">
    <source>
        <dbReference type="ARBA" id="ARBA00022585"/>
    </source>
</evidence>
<evidence type="ECO:0000256" key="12">
    <source>
        <dbReference type="ARBA" id="ARBA00023098"/>
    </source>
</evidence>
<dbReference type="SUPFAM" id="SSF52833">
    <property type="entry name" value="Thioredoxin-like"/>
    <property type="match status" value="1"/>
</dbReference>
<dbReference type="InterPro" id="IPR002109">
    <property type="entry name" value="Glutaredoxin"/>
</dbReference>
<protein>
    <recommendedName>
        <fullName evidence="5">Prostaglandin E synthase 2</fullName>
        <ecNumber evidence="4">5.3.99.3</ecNumber>
    </recommendedName>
    <alternativeName>
        <fullName evidence="18">Microsomal prostaglandin E synthase 2</fullName>
    </alternativeName>
</protein>
<dbReference type="GO" id="GO:0050220">
    <property type="term" value="F:prostaglandin-E synthase activity"/>
    <property type="evidence" value="ECO:0007669"/>
    <property type="project" value="UniProtKB-EC"/>
</dbReference>
<evidence type="ECO:0000256" key="4">
    <source>
        <dbReference type="ARBA" id="ARBA00012203"/>
    </source>
</evidence>
<comment type="catalytic activity">
    <reaction evidence="16">
        <text>prostaglandin H2 = (12S)-hydroxy-(5Z,8E,10E)-heptadecatrienoate + malonaldehyde</text>
        <dbReference type="Rhea" id="RHEA:48644"/>
        <dbReference type="ChEBI" id="CHEBI:57405"/>
        <dbReference type="ChEBI" id="CHEBI:90694"/>
        <dbReference type="ChEBI" id="CHEBI:566274"/>
    </reaction>
    <physiologicalReaction direction="left-to-right" evidence="16">
        <dbReference type="Rhea" id="RHEA:48645"/>
    </physiologicalReaction>
</comment>
<dbReference type="Gene3D" id="3.40.30.10">
    <property type="entry name" value="Glutaredoxin"/>
    <property type="match status" value="1"/>
</dbReference>
<dbReference type="PROSITE" id="PS50404">
    <property type="entry name" value="GST_NTER"/>
    <property type="match status" value="1"/>
</dbReference>
<dbReference type="AlphaFoldDB" id="A0A9W3BDJ6"/>
<dbReference type="RefSeq" id="XP_055897510.1">
    <property type="nucleotide sequence ID" value="XM_056041535.1"/>
</dbReference>
<dbReference type="SFLD" id="SFLDG01203">
    <property type="entry name" value="Prostaglandin_E_synthase_like1"/>
    <property type="match status" value="1"/>
</dbReference>
<evidence type="ECO:0000256" key="1">
    <source>
        <dbReference type="ARBA" id="ARBA00002549"/>
    </source>
</evidence>